<organism evidence="2 3">
    <name type="scientific">Martelella alba</name>
    <dbReference type="NCBI Taxonomy" id="2590451"/>
    <lineage>
        <taxon>Bacteria</taxon>
        <taxon>Pseudomonadati</taxon>
        <taxon>Pseudomonadota</taxon>
        <taxon>Alphaproteobacteria</taxon>
        <taxon>Hyphomicrobiales</taxon>
        <taxon>Aurantimonadaceae</taxon>
        <taxon>Martelella</taxon>
    </lineage>
</organism>
<accession>A0ABY2SDD2</accession>
<evidence type="ECO:0000256" key="1">
    <source>
        <dbReference type="SAM" id="MobiDB-lite"/>
    </source>
</evidence>
<evidence type="ECO:0000313" key="3">
    <source>
        <dbReference type="Proteomes" id="UP000305202"/>
    </source>
</evidence>
<comment type="caution">
    <text evidence="2">The sequence shown here is derived from an EMBL/GenBank/DDBJ whole genome shotgun (WGS) entry which is preliminary data.</text>
</comment>
<evidence type="ECO:0000313" key="2">
    <source>
        <dbReference type="EMBL" id="TKI02425.1"/>
    </source>
</evidence>
<dbReference type="Pfam" id="PF13730">
    <property type="entry name" value="HTH_36"/>
    <property type="match status" value="1"/>
</dbReference>
<reference evidence="2 3" key="1">
    <citation type="submission" date="2019-04" db="EMBL/GenBank/DDBJ databases">
        <authorList>
            <person name="Li M."/>
            <person name="Gao C."/>
        </authorList>
    </citation>
    <scope>NUCLEOTIDE SEQUENCE [LARGE SCALE GENOMIC DNA]</scope>
    <source>
        <strain evidence="2 3">BGMRC 2031</strain>
    </source>
</reference>
<dbReference type="EMBL" id="SZPQ01000079">
    <property type="protein sequence ID" value="TKI02425.1"/>
    <property type="molecule type" value="Genomic_DNA"/>
</dbReference>
<dbReference type="InterPro" id="IPR036388">
    <property type="entry name" value="WH-like_DNA-bd_sf"/>
</dbReference>
<feature type="non-terminal residue" evidence="2">
    <location>
        <position position="206"/>
    </location>
</feature>
<dbReference type="RefSeq" id="WP_136993027.1">
    <property type="nucleotide sequence ID" value="NZ_SZPQ01000079.1"/>
</dbReference>
<feature type="region of interest" description="Disordered" evidence="1">
    <location>
        <begin position="106"/>
        <end position="172"/>
    </location>
</feature>
<protein>
    <submittedName>
        <fullName evidence="2">Helix-turn-helix domain-containing protein</fullName>
    </submittedName>
</protein>
<dbReference type="Proteomes" id="UP000305202">
    <property type="component" value="Unassembled WGS sequence"/>
</dbReference>
<proteinExistence type="predicted"/>
<gene>
    <name evidence="2" type="ORF">FCN80_25065</name>
</gene>
<name>A0ABY2SDD2_9HYPH</name>
<sequence>MSIKLMSQVWEVQSLTQPRKMLLLAVADFANDEGHSWPSVETLMKKCSFKSDSGVRRALAELSTDGWLSKSSRSVKGANGRRQQGSNAYQLNLSKLLAESLAEPIRRTGSQPAIEPVQDEGSQHEPSSYEGSQDEGSPDSKNPHYEPVPDTPDPLVNSKQDPSNKKHFCQPLAADPEIEITDQAKQVLTHLNQTTGSRYQVSKSSL</sequence>
<dbReference type="Gene3D" id="1.10.10.10">
    <property type="entry name" value="Winged helix-like DNA-binding domain superfamily/Winged helix DNA-binding domain"/>
    <property type="match status" value="1"/>
</dbReference>
<keyword evidence="3" id="KW-1185">Reference proteome</keyword>